<dbReference type="SUPFAM" id="SSF53850">
    <property type="entry name" value="Periplasmic binding protein-like II"/>
    <property type="match status" value="1"/>
</dbReference>
<sequence length="405" mass="41105">MMLTRRTFALTSLGLAVSATLAACSSKSKDEATEEGKMALIVPDAGEAAAEALSKAVEAFTKETKVEVDIKPVSDVSQELARGITAEPTIDVVVLNPAQLSGYAGSLHSWDKGAAAVKDANPALLTSATRQERISAAPRDVSTLALYINISLWSAAGLSDSDYPTTWEQLDQVAAKLTSGGVVGLTLDASYTRVGAFMIQGGGGLTSADGTKATASSEGSVAGLNQVKTLLSSGSAGWGADLPAGSAADAFGQAQAAMVIETEALVRTLADTYSGVSYKVVELPAGSSGKGTLQFPTFYGVVEASKHKADAIKLVEYLTAAERQVALAGAAGTVPAGKAAGETWKGKHADQAAFLAGVDYSQPVPSATGTSDIIATFDNELSGLAGGDPASILNSAQVNLQAVLS</sequence>
<dbReference type="RefSeq" id="WP_075249889.1">
    <property type="nucleotide sequence ID" value="NZ_MSGO01000040.1"/>
</dbReference>
<accession>A0A1Q8HZC7</accession>
<comment type="caution">
    <text evidence="5">The sequence shown here is derived from an EMBL/GenBank/DDBJ whole genome shotgun (WGS) entry which is preliminary data.</text>
</comment>
<dbReference type="GO" id="GO:0042956">
    <property type="term" value="P:maltodextrin transmembrane transport"/>
    <property type="evidence" value="ECO:0007669"/>
    <property type="project" value="TreeGrafter"/>
</dbReference>
<dbReference type="InterPro" id="IPR006059">
    <property type="entry name" value="SBP"/>
</dbReference>
<name>A0A1Q8HZC7_9ACTO</name>
<dbReference type="GO" id="GO:0015768">
    <property type="term" value="P:maltose transport"/>
    <property type="evidence" value="ECO:0007669"/>
    <property type="project" value="TreeGrafter"/>
</dbReference>
<reference evidence="5 6" key="1">
    <citation type="submission" date="2016-12" db="EMBL/GenBank/DDBJ databases">
        <title>Genomic comparison of strains in the 'Actinomyces naeslundii' group.</title>
        <authorList>
            <person name="Mughal S.R."/>
            <person name="Do T."/>
            <person name="Gilbert S.C."/>
            <person name="Witherden E.A."/>
            <person name="Didelot X."/>
            <person name="Beighton D."/>
        </authorList>
    </citation>
    <scope>NUCLEOTIDE SEQUENCE [LARGE SCALE GENOMIC DNA]</scope>
    <source>
        <strain evidence="5 6">S64C</strain>
    </source>
</reference>
<evidence type="ECO:0000256" key="2">
    <source>
        <dbReference type="ARBA" id="ARBA00022448"/>
    </source>
</evidence>
<dbReference type="PANTHER" id="PTHR30061">
    <property type="entry name" value="MALTOSE-BINDING PERIPLASMIC PROTEIN"/>
    <property type="match status" value="1"/>
</dbReference>
<evidence type="ECO:0000256" key="4">
    <source>
        <dbReference type="SAM" id="SignalP"/>
    </source>
</evidence>
<feature type="chain" id="PRO_5039075936" evidence="4">
    <location>
        <begin position="23"/>
        <end position="405"/>
    </location>
</feature>
<dbReference type="PANTHER" id="PTHR30061:SF50">
    <property type="entry name" value="MALTOSE_MALTODEXTRIN-BINDING PERIPLASMIC PROTEIN"/>
    <property type="match status" value="1"/>
</dbReference>
<gene>
    <name evidence="5" type="ORF">BKH32_09965</name>
</gene>
<comment type="similarity">
    <text evidence="1">Belongs to the bacterial solute-binding protein 1 family.</text>
</comment>
<organism evidence="5 6">
    <name type="scientific">Actinomyces oris</name>
    <dbReference type="NCBI Taxonomy" id="544580"/>
    <lineage>
        <taxon>Bacteria</taxon>
        <taxon>Bacillati</taxon>
        <taxon>Actinomycetota</taxon>
        <taxon>Actinomycetes</taxon>
        <taxon>Actinomycetales</taxon>
        <taxon>Actinomycetaceae</taxon>
        <taxon>Actinomyces</taxon>
    </lineage>
</organism>
<keyword evidence="3 4" id="KW-0732">Signal</keyword>
<evidence type="ECO:0000256" key="1">
    <source>
        <dbReference type="ARBA" id="ARBA00008520"/>
    </source>
</evidence>
<dbReference type="AlphaFoldDB" id="A0A1Q8HZC7"/>
<protein>
    <submittedName>
        <fullName evidence="5">ABC transporter substrate-binding protein</fullName>
    </submittedName>
</protein>
<dbReference type="EMBL" id="MSGO01000040">
    <property type="protein sequence ID" value="OLL14174.1"/>
    <property type="molecule type" value="Genomic_DNA"/>
</dbReference>
<proteinExistence type="inferred from homology"/>
<dbReference type="Proteomes" id="UP000185736">
    <property type="component" value="Unassembled WGS sequence"/>
</dbReference>
<evidence type="ECO:0000313" key="5">
    <source>
        <dbReference type="EMBL" id="OLL14174.1"/>
    </source>
</evidence>
<evidence type="ECO:0000256" key="3">
    <source>
        <dbReference type="ARBA" id="ARBA00022729"/>
    </source>
</evidence>
<dbReference type="Gene3D" id="3.40.190.10">
    <property type="entry name" value="Periplasmic binding protein-like II"/>
    <property type="match status" value="1"/>
</dbReference>
<evidence type="ECO:0000313" key="6">
    <source>
        <dbReference type="Proteomes" id="UP000185736"/>
    </source>
</evidence>
<dbReference type="GO" id="GO:0055052">
    <property type="term" value="C:ATP-binding cassette (ABC) transporter complex, substrate-binding subunit-containing"/>
    <property type="evidence" value="ECO:0007669"/>
    <property type="project" value="TreeGrafter"/>
</dbReference>
<keyword evidence="2" id="KW-0813">Transport</keyword>
<dbReference type="GO" id="GO:1901982">
    <property type="term" value="F:maltose binding"/>
    <property type="evidence" value="ECO:0007669"/>
    <property type="project" value="TreeGrafter"/>
</dbReference>
<feature type="signal peptide" evidence="4">
    <location>
        <begin position="1"/>
        <end position="22"/>
    </location>
</feature>
<dbReference type="Pfam" id="PF13416">
    <property type="entry name" value="SBP_bac_8"/>
    <property type="match status" value="1"/>
</dbReference>
<dbReference type="PROSITE" id="PS51257">
    <property type="entry name" value="PROKAR_LIPOPROTEIN"/>
    <property type="match status" value="1"/>
</dbReference>